<proteinExistence type="predicted"/>
<dbReference type="AlphaFoldDB" id="A0A1L0D419"/>
<accession>A0A1L0D419</accession>
<dbReference type="EMBL" id="LT635758">
    <property type="protein sequence ID" value="SGZ51236.1"/>
    <property type="molecule type" value="Genomic_DNA"/>
</dbReference>
<gene>
    <name evidence="1" type="ORF">SAMEA4029010_CIC11G00000003291</name>
</gene>
<organism evidence="1 2">
    <name type="scientific">Sungouiella intermedia</name>
    <dbReference type="NCBI Taxonomy" id="45354"/>
    <lineage>
        <taxon>Eukaryota</taxon>
        <taxon>Fungi</taxon>
        <taxon>Dikarya</taxon>
        <taxon>Ascomycota</taxon>
        <taxon>Saccharomycotina</taxon>
        <taxon>Pichiomycetes</taxon>
        <taxon>Metschnikowiaceae</taxon>
        <taxon>Sungouiella</taxon>
    </lineage>
</organism>
<evidence type="ECO:0000313" key="2">
    <source>
        <dbReference type="Proteomes" id="UP000182334"/>
    </source>
</evidence>
<keyword evidence="2" id="KW-1185">Reference proteome</keyword>
<sequence length="72" mass="8352">MLHIKWPVVNDEKDSFQHDLNIGMANMMLTIATDIVENSTIMPRSFTSRWCWPPLTAGSRLVYLRESDQDLN</sequence>
<dbReference type="Proteomes" id="UP000182334">
    <property type="component" value="Chromosome III"/>
</dbReference>
<protein>
    <submittedName>
        <fullName evidence="1">CIC11C00000003291</fullName>
    </submittedName>
</protein>
<evidence type="ECO:0000313" key="1">
    <source>
        <dbReference type="EMBL" id="SGZ51236.1"/>
    </source>
</evidence>
<reference evidence="1 2" key="1">
    <citation type="submission" date="2016-10" db="EMBL/GenBank/DDBJ databases">
        <authorList>
            <person name="de Groot N.N."/>
        </authorList>
    </citation>
    <scope>NUCLEOTIDE SEQUENCE [LARGE SCALE GENOMIC DNA]</scope>
    <source>
        <strain evidence="1 2">CBS 141442</strain>
    </source>
</reference>
<name>A0A1L0D419_9ASCO</name>